<comment type="caution">
    <text evidence="2">The sequence shown here is derived from an EMBL/GenBank/DDBJ whole genome shotgun (WGS) entry which is preliminary data.</text>
</comment>
<dbReference type="Pfam" id="PF05437">
    <property type="entry name" value="AzlD"/>
    <property type="match status" value="1"/>
</dbReference>
<dbReference type="InterPro" id="IPR008407">
    <property type="entry name" value="Brnchd-chn_aa_trnsp_AzlD"/>
</dbReference>
<evidence type="ECO:0008006" key="4">
    <source>
        <dbReference type="Google" id="ProtNLM"/>
    </source>
</evidence>
<dbReference type="Proteomes" id="UP001501521">
    <property type="component" value="Unassembled WGS sequence"/>
</dbReference>
<gene>
    <name evidence="2" type="ORF">GCM10025789_00390</name>
</gene>
<keyword evidence="1" id="KW-0472">Membrane</keyword>
<keyword evidence="1" id="KW-1133">Transmembrane helix</keyword>
<reference evidence="3" key="1">
    <citation type="journal article" date="2019" name="Int. J. Syst. Evol. Microbiol.">
        <title>The Global Catalogue of Microorganisms (GCM) 10K type strain sequencing project: providing services to taxonomists for standard genome sequencing and annotation.</title>
        <authorList>
            <consortium name="The Broad Institute Genomics Platform"/>
            <consortium name="The Broad Institute Genome Sequencing Center for Infectious Disease"/>
            <person name="Wu L."/>
            <person name="Ma J."/>
        </authorList>
    </citation>
    <scope>NUCLEOTIDE SEQUENCE [LARGE SCALE GENOMIC DNA]</scope>
    <source>
        <strain evidence="3">JCM 19125</strain>
    </source>
</reference>
<feature type="transmembrane region" description="Helical" evidence="1">
    <location>
        <begin position="32"/>
        <end position="56"/>
    </location>
</feature>
<evidence type="ECO:0000313" key="3">
    <source>
        <dbReference type="Proteomes" id="UP001501521"/>
    </source>
</evidence>
<name>A0ABP9EXW3_9ACTN</name>
<evidence type="ECO:0000313" key="2">
    <source>
        <dbReference type="EMBL" id="GAA4888101.1"/>
    </source>
</evidence>
<evidence type="ECO:0000256" key="1">
    <source>
        <dbReference type="SAM" id="Phobius"/>
    </source>
</evidence>
<dbReference type="RefSeq" id="WP_345577209.1">
    <property type="nucleotide sequence ID" value="NZ_BAABLV010000001.1"/>
</dbReference>
<sequence length="102" mass="10893">MSLWIWILVACLIAFGTKFVGYLLPERWLENPWVLPLSHGVTVGLLASLVAANTFITGQEVRLDARVVALLAAAVALRLKAPYLVVVIVGAVAAALTRLISG</sequence>
<feature type="transmembrane region" description="Helical" evidence="1">
    <location>
        <begin position="68"/>
        <end position="96"/>
    </location>
</feature>
<keyword evidence="1" id="KW-0812">Transmembrane</keyword>
<keyword evidence="3" id="KW-1185">Reference proteome</keyword>
<organism evidence="2 3">
    <name type="scientific">Tessaracoccus lubricantis</name>
    <dbReference type="NCBI Taxonomy" id="545543"/>
    <lineage>
        <taxon>Bacteria</taxon>
        <taxon>Bacillati</taxon>
        <taxon>Actinomycetota</taxon>
        <taxon>Actinomycetes</taxon>
        <taxon>Propionibacteriales</taxon>
        <taxon>Propionibacteriaceae</taxon>
        <taxon>Tessaracoccus</taxon>
    </lineage>
</organism>
<proteinExistence type="predicted"/>
<dbReference type="EMBL" id="BAABLV010000001">
    <property type="protein sequence ID" value="GAA4888101.1"/>
    <property type="molecule type" value="Genomic_DNA"/>
</dbReference>
<accession>A0ABP9EXW3</accession>
<protein>
    <recommendedName>
        <fullName evidence="4">Branched-chain amino acid transporter AzlD</fullName>
    </recommendedName>
</protein>